<protein>
    <submittedName>
        <fullName evidence="2">Uncharacterized protein</fullName>
    </submittedName>
</protein>
<evidence type="ECO:0000313" key="2">
    <source>
        <dbReference type="EMBL" id="VEN63374.1"/>
    </source>
</evidence>
<dbReference type="Proteomes" id="UP000410492">
    <property type="component" value="Unassembled WGS sequence"/>
</dbReference>
<proteinExistence type="predicted"/>
<reference evidence="2 3" key="1">
    <citation type="submission" date="2019-01" db="EMBL/GenBank/DDBJ databases">
        <authorList>
            <person name="Sayadi A."/>
        </authorList>
    </citation>
    <scope>NUCLEOTIDE SEQUENCE [LARGE SCALE GENOMIC DNA]</scope>
</reference>
<sequence>MDPVEETLDLSNKKLKKLNKPTPAESQVTTLILDDNELLRLDSIDSLRAEWLYSQGRGRHFRVGDQRELTQYLATVCPLTGEKLETEEDRKLRLILSKAQHHQQQLRQQSSANVTPNPSPLSRKKLQANKHSPRLG</sequence>
<dbReference type="AlphaFoldDB" id="A0A653DT61"/>
<dbReference type="EMBL" id="CAACVG010014576">
    <property type="protein sequence ID" value="VEN63374.1"/>
    <property type="molecule type" value="Genomic_DNA"/>
</dbReference>
<evidence type="ECO:0000313" key="3">
    <source>
        <dbReference type="Proteomes" id="UP000410492"/>
    </source>
</evidence>
<feature type="compositionally biased region" description="Basic residues" evidence="1">
    <location>
        <begin position="122"/>
        <end position="136"/>
    </location>
</feature>
<keyword evidence="3" id="KW-1185">Reference proteome</keyword>
<feature type="region of interest" description="Disordered" evidence="1">
    <location>
        <begin position="97"/>
        <end position="136"/>
    </location>
</feature>
<evidence type="ECO:0000256" key="1">
    <source>
        <dbReference type="SAM" id="MobiDB-lite"/>
    </source>
</evidence>
<dbReference type="OrthoDB" id="5954088at2759"/>
<organism evidence="2 3">
    <name type="scientific">Callosobruchus maculatus</name>
    <name type="common">Southern cowpea weevil</name>
    <name type="synonym">Pulse bruchid</name>
    <dbReference type="NCBI Taxonomy" id="64391"/>
    <lineage>
        <taxon>Eukaryota</taxon>
        <taxon>Metazoa</taxon>
        <taxon>Ecdysozoa</taxon>
        <taxon>Arthropoda</taxon>
        <taxon>Hexapoda</taxon>
        <taxon>Insecta</taxon>
        <taxon>Pterygota</taxon>
        <taxon>Neoptera</taxon>
        <taxon>Endopterygota</taxon>
        <taxon>Coleoptera</taxon>
        <taxon>Polyphaga</taxon>
        <taxon>Cucujiformia</taxon>
        <taxon>Chrysomeloidea</taxon>
        <taxon>Chrysomelidae</taxon>
        <taxon>Bruchinae</taxon>
        <taxon>Bruchini</taxon>
        <taxon>Callosobruchus</taxon>
    </lineage>
</organism>
<name>A0A653DT61_CALMS</name>
<accession>A0A653DT61</accession>
<gene>
    <name evidence="2" type="ORF">CALMAC_LOCUS20207</name>
</gene>